<dbReference type="KEGG" id="nio:NITINOP_0202"/>
<keyword evidence="2" id="KW-1185">Reference proteome</keyword>
<protein>
    <recommendedName>
        <fullName evidence="3">Phosphotransferase</fullName>
    </recommendedName>
</protein>
<dbReference type="Pfam" id="PF22817">
    <property type="entry name" value="ApeP-like"/>
    <property type="match status" value="1"/>
</dbReference>
<dbReference type="SUPFAM" id="SSF54637">
    <property type="entry name" value="Thioesterase/thiol ester dehydrase-isomerase"/>
    <property type="match status" value="1"/>
</dbReference>
<dbReference type="STRING" id="1715989.NITINOP_0202"/>
<accession>A0A0S4KPU4</accession>
<dbReference type="Proteomes" id="UP000066284">
    <property type="component" value="Chromosome 1"/>
</dbReference>
<proteinExistence type="predicted"/>
<dbReference type="Gene3D" id="3.10.129.10">
    <property type="entry name" value="Hotdog Thioesterase"/>
    <property type="match status" value="1"/>
</dbReference>
<reference evidence="2" key="1">
    <citation type="submission" date="2015-09" db="EMBL/GenBank/DDBJ databases">
        <authorList>
            <person name="Daims H."/>
        </authorList>
    </citation>
    <scope>NUCLEOTIDE SEQUENCE [LARGE SCALE GENOMIC DNA]</scope>
</reference>
<organism evidence="1 2">
    <name type="scientific">Candidatus Nitrospira inopinata</name>
    <dbReference type="NCBI Taxonomy" id="1715989"/>
    <lineage>
        <taxon>Bacteria</taxon>
        <taxon>Pseudomonadati</taxon>
        <taxon>Nitrospirota</taxon>
        <taxon>Nitrospiria</taxon>
        <taxon>Nitrospirales</taxon>
        <taxon>Nitrospiraceae</taxon>
        <taxon>Nitrospira</taxon>
    </lineage>
</organism>
<sequence length="151" mass="16703">MLNKDELGELLPHAGAMRLLDCVERWDHEAIRCRTRSHRDPANPLRHGERLDAVVGLEYAAQAVGVHMGLLAGRPLAGKSIGVVGGLRDVIFEADRLDDCLEDLTIDAARLFGDDRSSLYRFALSSGGRKVLSGRLSIFLESEPAWRTRAR</sequence>
<name>A0A0S4KPU4_9BACT</name>
<dbReference type="AlphaFoldDB" id="A0A0S4KPU4"/>
<dbReference type="InterPro" id="IPR016776">
    <property type="entry name" value="ApeP-like_dehydratase"/>
</dbReference>
<dbReference type="EMBL" id="LN885086">
    <property type="protein sequence ID" value="CUQ65178.1"/>
    <property type="molecule type" value="Genomic_DNA"/>
</dbReference>
<evidence type="ECO:0008006" key="3">
    <source>
        <dbReference type="Google" id="ProtNLM"/>
    </source>
</evidence>
<evidence type="ECO:0000313" key="1">
    <source>
        <dbReference type="EMBL" id="CUQ65178.1"/>
    </source>
</evidence>
<dbReference type="RefSeq" id="WP_197549130.1">
    <property type="nucleotide sequence ID" value="NZ_LN885086.1"/>
</dbReference>
<evidence type="ECO:0000313" key="2">
    <source>
        <dbReference type="Proteomes" id="UP000066284"/>
    </source>
</evidence>
<dbReference type="InterPro" id="IPR029069">
    <property type="entry name" value="HotDog_dom_sf"/>
</dbReference>
<gene>
    <name evidence="1" type="ORF">NITINOP_0202</name>
</gene>